<dbReference type="PANTHER" id="PTHR33324">
    <property type="entry name" value="EXPRESSED PROTEIN"/>
    <property type="match status" value="1"/>
</dbReference>
<proteinExistence type="predicted"/>
<evidence type="ECO:0000313" key="2">
    <source>
        <dbReference type="Proteomes" id="UP000650833"/>
    </source>
</evidence>
<evidence type="ECO:0000313" key="1">
    <source>
        <dbReference type="EMBL" id="KAG2210142.1"/>
    </source>
</evidence>
<protein>
    <submittedName>
        <fullName evidence="1">Uncharacterized protein</fullName>
    </submittedName>
</protein>
<gene>
    <name evidence="1" type="ORF">INT46_004440</name>
</gene>
<dbReference type="OrthoDB" id="96345at2759"/>
<sequence length="259" mass="30801">MTFSSCSTTSSTMTYTNKISLKGKKPYKSWLKDGVNGGPSSMEVLIQWLSYRPNYKKWKREDYSIDRVPKKDLLEEIIDKLRQVGIYHRLAKDVASKISTLQSNYRLARKWNETEGYRIKYQIGGDKILHDELLKRFPYWDDLHPVFGFSNSAMDLDNLMQKAQSPIIRYRQQSNVSNHSTATVDDDLENFLHFGRRKEMERMQKSRDMLYILRQKKQERQRREERLSLQHEKLQVERDFMNCLYKAGFTPSEALCYIK</sequence>
<dbReference type="PANTHER" id="PTHR33324:SF2">
    <property type="entry name" value="MYB_SANT-LIKE DNA-BINDING DOMAIN-CONTAINING PROTEIN"/>
    <property type="match status" value="1"/>
</dbReference>
<name>A0A8H7V962_9FUNG</name>
<comment type="caution">
    <text evidence="1">The sequence shown here is derived from an EMBL/GenBank/DDBJ whole genome shotgun (WGS) entry which is preliminary data.</text>
</comment>
<dbReference type="Proteomes" id="UP000650833">
    <property type="component" value="Unassembled WGS sequence"/>
</dbReference>
<dbReference type="EMBL" id="JAEPRC010000085">
    <property type="protein sequence ID" value="KAG2210142.1"/>
    <property type="molecule type" value="Genomic_DNA"/>
</dbReference>
<reference evidence="1" key="1">
    <citation type="submission" date="2020-12" db="EMBL/GenBank/DDBJ databases">
        <title>Metabolic potential, ecology and presence of endohyphal bacteria is reflected in genomic diversity of Mucoromycotina.</title>
        <authorList>
            <person name="Muszewska A."/>
            <person name="Okrasinska A."/>
            <person name="Steczkiewicz K."/>
            <person name="Drgas O."/>
            <person name="Orlowska M."/>
            <person name="Perlinska-Lenart U."/>
            <person name="Aleksandrzak-Piekarczyk T."/>
            <person name="Szatraj K."/>
            <person name="Zielenkiewicz U."/>
            <person name="Pilsyk S."/>
            <person name="Malc E."/>
            <person name="Mieczkowski P."/>
            <person name="Kruszewska J.S."/>
            <person name="Biernat P."/>
            <person name="Pawlowska J."/>
        </authorList>
    </citation>
    <scope>NUCLEOTIDE SEQUENCE</scope>
    <source>
        <strain evidence="1">CBS 226.32</strain>
    </source>
</reference>
<keyword evidence="2" id="KW-1185">Reference proteome</keyword>
<dbReference type="AlphaFoldDB" id="A0A8H7V962"/>
<organism evidence="1 2">
    <name type="scientific">Mucor plumbeus</name>
    <dbReference type="NCBI Taxonomy" id="97098"/>
    <lineage>
        <taxon>Eukaryota</taxon>
        <taxon>Fungi</taxon>
        <taxon>Fungi incertae sedis</taxon>
        <taxon>Mucoromycota</taxon>
        <taxon>Mucoromycotina</taxon>
        <taxon>Mucoromycetes</taxon>
        <taxon>Mucorales</taxon>
        <taxon>Mucorineae</taxon>
        <taxon>Mucoraceae</taxon>
        <taxon>Mucor</taxon>
    </lineage>
</organism>
<accession>A0A8H7V962</accession>